<dbReference type="Proteomes" id="UP001187192">
    <property type="component" value="Unassembled WGS sequence"/>
</dbReference>
<evidence type="ECO:0000313" key="1">
    <source>
        <dbReference type="EMBL" id="GMN61992.1"/>
    </source>
</evidence>
<sequence length="198" mass="22176">MPSRLCPQKSRNHPLTSTSTAAHISWLVHGVQSDHYEVVADLVQTSFLFSIPMDGPMSFSTPHVSVQWALRFEFFTTPKNVDWTRYEHPLLIEGRDKSEWVLPITVHAPPPGASAPRTRNAKPFSLEPLWISPCMGAMTMGLPRAATVARSYLHEEIALRQASLLDLSLWGCRGSISMCHIFVARSCRAVAWKLVRSP</sequence>
<organism evidence="1 2">
    <name type="scientific">Ficus carica</name>
    <name type="common">Common fig</name>
    <dbReference type="NCBI Taxonomy" id="3494"/>
    <lineage>
        <taxon>Eukaryota</taxon>
        <taxon>Viridiplantae</taxon>
        <taxon>Streptophyta</taxon>
        <taxon>Embryophyta</taxon>
        <taxon>Tracheophyta</taxon>
        <taxon>Spermatophyta</taxon>
        <taxon>Magnoliopsida</taxon>
        <taxon>eudicotyledons</taxon>
        <taxon>Gunneridae</taxon>
        <taxon>Pentapetalae</taxon>
        <taxon>rosids</taxon>
        <taxon>fabids</taxon>
        <taxon>Rosales</taxon>
        <taxon>Moraceae</taxon>
        <taxon>Ficeae</taxon>
        <taxon>Ficus</taxon>
    </lineage>
</organism>
<keyword evidence="2" id="KW-1185">Reference proteome</keyword>
<gene>
    <name evidence="1" type="ORF">TIFTF001_031087</name>
</gene>
<protein>
    <submittedName>
        <fullName evidence="1">Uncharacterized protein</fullName>
    </submittedName>
</protein>
<dbReference type="EMBL" id="BTGU01000121">
    <property type="protein sequence ID" value="GMN61992.1"/>
    <property type="molecule type" value="Genomic_DNA"/>
</dbReference>
<comment type="caution">
    <text evidence="1">The sequence shown here is derived from an EMBL/GenBank/DDBJ whole genome shotgun (WGS) entry which is preliminary data.</text>
</comment>
<dbReference type="PANTHER" id="PTHR12507">
    <property type="entry name" value="REDUCED GROWTH PHENOTYPE 1 RGP1, YEAST -RELATED"/>
    <property type="match status" value="1"/>
</dbReference>
<reference evidence="1" key="1">
    <citation type="submission" date="2023-07" db="EMBL/GenBank/DDBJ databases">
        <title>draft genome sequence of fig (Ficus carica).</title>
        <authorList>
            <person name="Takahashi T."/>
            <person name="Nishimura K."/>
        </authorList>
    </citation>
    <scope>NUCLEOTIDE SEQUENCE</scope>
</reference>
<proteinExistence type="predicted"/>
<name>A0AA88DUD9_FICCA</name>
<dbReference type="AlphaFoldDB" id="A0AA88DUD9"/>
<dbReference type="InterPro" id="IPR014848">
    <property type="entry name" value="Rgp1"/>
</dbReference>
<accession>A0AA88DUD9</accession>
<evidence type="ECO:0000313" key="2">
    <source>
        <dbReference type="Proteomes" id="UP001187192"/>
    </source>
</evidence>